<dbReference type="Proteomes" id="UP000056968">
    <property type="component" value="Chromosome"/>
</dbReference>
<name>A0A0S3EYV9_9SPHN</name>
<dbReference type="KEGG" id="sbd:ATN00_10240"/>
<reference evidence="1 2" key="1">
    <citation type="submission" date="2015-11" db="EMBL/GenBank/DDBJ databases">
        <title>A Two-component Flavoprotein Monooxygenase System MeaXY Responsible for para-Hydroxylation of 2-Methyl-6-ethylaniline and 2,6-Diethylaniline in Sphingobium baderi DE-13.</title>
        <authorList>
            <person name="Cheng M."/>
            <person name="Meng Q."/>
            <person name="Yang Y."/>
            <person name="Chu C."/>
            <person name="Yan X."/>
            <person name="He J."/>
            <person name="Li S."/>
        </authorList>
    </citation>
    <scope>NUCLEOTIDE SEQUENCE [LARGE SCALE GENOMIC DNA]</scope>
    <source>
        <strain evidence="1 2">DE-13</strain>
    </source>
</reference>
<accession>A0A0S3EYV9</accession>
<evidence type="ECO:0000313" key="2">
    <source>
        <dbReference type="Proteomes" id="UP000056968"/>
    </source>
</evidence>
<dbReference type="EMBL" id="CP013264">
    <property type="protein sequence ID" value="ALR20628.1"/>
    <property type="molecule type" value="Genomic_DNA"/>
</dbReference>
<proteinExistence type="predicted"/>
<dbReference type="RefSeq" id="WP_062064409.1">
    <property type="nucleotide sequence ID" value="NZ_CP013264.1"/>
</dbReference>
<evidence type="ECO:0000313" key="1">
    <source>
        <dbReference type="EMBL" id="ALR20628.1"/>
    </source>
</evidence>
<dbReference type="AlphaFoldDB" id="A0A0S3EYV9"/>
<dbReference type="STRING" id="1332080.ATN00_10240"/>
<protein>
    <submittedName>
        <fullName evidence="1">Uncharacterized protein</fullName>
    </submittedName>
</protein>
<sequence>MTRHFLPPSHDAGIVPAMLIAAARCWREAWDNRQPVQPGLFSLLSRDGHDMLAPVFDSFLTLAEAVSGRRIAVGKGTHLSEDEHRLIGLFEGTGFSSGKSGLASSLDCAVKSLRILSARTISTPVARLAA</sequence>
<gene>
    <name evidence="1" type="ORF">ATN00_10240</name>
</gene>
<keyword evidence="2" id="KW-1185">Reference proteome</keyword>
<organism evidence="1 2">
    <name type="scientific">Sphingobium baderi</name>
    <dbReference type="NCBI Taxonomy" id="1332080"/>
    <lineage>
        <taxon>Bacteria</taxon>
        <taxon>Pseudomonadati</taxon>
        <taxon>Pseudomonadota</taxon>
        <taxon>Alphaproteobacteria</taxon>
        <taxon>Sphingomonadales</taxon>
        <taxon>Sphingomonadaceae</taxon>
        <taxon>Sphingobium</taxon>
    </lineage>
</organism>
<dbReference type="OrthoDB" id="7507791at2"/>